<sequence>MELVKCVEVGVMEEKLNHMNLKLSNKVVTDILRSTPNRGALMFFNWAKTRPGFNPNSTNYNLAISISGLLENFELMLLLMEGLSSKGHCLTVTAFSFLSRSPSIQNSVKEILSIIRRVGGPCLKSGVYYLISSLCDLNCFELAILVMEEMGKKTSYYNVLIAAKCRNGEFEEAKVALDEMKGLHYGINTGSFNYLLGSLCKKGRVAEACQLLEAMEDLGCYPDEITFEVMAYHACRMGKMDSALEFLNKMILEGLKPRFTTYAAFIKGYFFVGEVQNAHKFVLEMSEKDNCSANMNYSLLSSLLRKSGKIVEAHAILVEMIDKGLKPNFPVFIKVVKDLSHAGFREMGLDLKCRFSKFTGVSGVDDV</sequence>
<dbReference type="InterPro" id="IPR011990">
    <property type="entry name" value="TPR-like_helical_dom_sf"/>
</dbReference>
<evidence type="ECO:0000313" key="4">
    <source>
        <dbReference type="EMBL" id="ERN16387.1"/>
    </source>
</evidence>
<dbReference type="Proteomes" id="UP000017836">
    <property type="component" value="Unassembled WGS sequence"/>
</dbReference>
<accession>U5D4N4</accession>
<comment type="similarity">
    <text evidence="1">Belongs to the PPR family. P subfamily.</text>
</comment>
<dbReference type="AlphaFoldDB" id="U5D4N4"/>
<dbReference type="NCBIfam" id="TIGR00756">
    <property type="entry name" value="PPR"/>
    <property type="match status" value="3"/>
</dbReference>
<dbReference type="HOGENOM" id="CLU_038021_1_0_1"/>
<dbReference type="PANTHER" id="PTHR47936">
    <property type="entry name" value="PPR_LONG DOMAIN-CONTAINING PROTEIN"/>
    <property type="match status" value="1"/>
</dbReference>
<dbReference type="InterPro" id="IPR002885">
    <property type="entry name" value="PPR_rpt"/>
</dbReference>
<proteinExistence type="inferred from homology"/>
<dbReference type="PANTHER" id="PTHR47936:SF3">
    <property type="entry name" value="PENTACOTRIPEPTIDE-REPEAT REGION OF PRORP DOMAIN-CONTAINING PROTEIN"/>
    <property type="match status" value="1"/>
</dbReference>
<dbReference type="eggNOG" id="KOG4197">
    <property type="taxonomic scope" value="Eukaryota"/>
</dbReference>
<name>U5D4N4_AMBTC</name>
<dbReference type="Pfam" id="PF13041">
    <property type="entry name" value="PPR_2"/>
    <property type="match status" value="1"/>
</dbReference>
<feature type="repeat" description="PPR" evidence="3">
    <location>
        <begin position="223"/>
        <end position="257"/>
    </location>
</feature>
<reference evidence="5" key="1">
    <citation type="journal article" date="2013" name="Science">
        <title>The Amborella genome and the evolution of flowering plants.</title>
        <authorList>
            <consortium name="Amborella Genome Project"/>
        </authorList>
    </citation>
    <scope>NUCLEOTIDE SEQUENCE [LARGE SCALE GENOMIC DNA]</scope>
</reference>
<dbReference type="Gene3D" id="1.25.40.10">
    <property type="entry name" value="Tetratricopeptide repeat domain"/>
    <property type="match status" value="2"/>
</dbReference>
<dbReference type="PROSITE" id="PS51375">
    <property type="entry name" value="PPR"/>
    <property type="match status" value="3"/>
</dbReference>
<organism evidence="4 5">
    <name type="scientific">Amborella trichopoda</name>
    <dbReference type="NCBI Taxonomy" id="13333"/>
    <lineage>
        <taxon>Eukaryota</taxon>
        <taxon>Viridiplantae</taxon>
        <taxon>Streptophyta</taxon>
        <taxon>Embryophyta</taxon>
        <taxon>Tracheophyta</taxon>
        <taxon>Spermatophyta</taxon>
        <taxon>Magnoliopsida</taxon>
        <taxon>Amborellales</taxon>
        <taxon>Amborellaceae</taxon>
        <taxon>Amborella</taxon>
    </lineage>
</organism>
<dbReference type="Pfam" id="PF01535">
    <property type="entry name" value="PPR"/>
    <property type="match status" value="3"/>
</dbReference>
<dbReference type="EMBL" id="KI392446">
    <property type="protein sequence ID" value="ERN16387.1"/>
    <property type="molecule type" value="Genomic_DNA"/>
</dbReference>
<dbReference type="OMA" id="HAILVEM"/>
<keyword evidence="5" id="KW-1185">Reference proteome</keyword>
<evidence type="ECO:0000256" key="1">
    <source>
        <dbReference type="ARBA" id="ARBA00007626"/>
    </source>
</evidence>
<evidence type="ECO:0000313" key="5">
    <source>
        <dbReference type="Proteomes" id="UP000017836"/>
    </source>
</evidence>
<dbReference type="Gramene" id="ERN16387">
    <property type="protein sequence ID" value="ERN16387"/>
    <property type="gene ID" value="AMTR_s00052p00103370"/>
</dbReference>
<gene>
    <name evidence="4" type="ORF">AMTR_s00052p00103370</name>
</gene>
<feature type="repeat" description="PPR" evidence="3">
    <location>
        <begin position="188"/>
        <end position="222"/>
    </location>
</feature>
<dbReference type="OrthoDB" id="185373at2759"/>
<evidence type="ECO:0008006" key="6">
    <source>
        <dbReference type="Google" id="ProtNLM"/>
    </source>
</evidence>
<evidence type="ECO:0000256" key="2">
    <source>
        <dbReference type="ARBA" id="ARBA00022737"/>
    </source>
</evidence>
<dbReference type="KEGG" id="atr:105421482"/>
<evidence type="ECO:0000256" key="3">
    <source>
        <dbReference type="PROSITE-ProRule" id="PRU00708"/>
    </source>
</evidence>
<protein>
    <recommendedName>
        <fullName evidence="6">Pentacotripeptide-repeat region of PRORP domain-containing protein</fullName>
    </recommendedName>
</protein>
<feature type="repeat" description="PPR" evidence="3">
    <location>
        <begin position="293"/>
        <end position="327"/>
    </location>
</feature>
<keyword evidence="2" id="KW-0677">Repeat</keyword>